<sequence length="335" mass="38879">MDELIERVIFILSLCDNKYFDLLNRRLERLYYDLEIERLQEAQNLSEICSYFNHVTHLGILADRLAESEKVVEFIRYLCFLALYSGHLTKQWIIAPAWASCRWLAASDMRRGFKTFGRDVFDFVVALFRKPPSEYASEAHHKSLLERRRVCIKSYGPTRIRLHLIPMPPPNPGLVRVRYYADIMSMFPGSQTPRGEEDLFADIPLEPNGDLNLRLIKRLWGLHNFYPVDCERLDIFKPGKDGVLSALALAILTQDQECLRVVELPSKAVRLGRKTRAFAKRKFRDGVQVCDQTVDAIFDFSVMDPFTKIMRVMLAAFILDMLWLVLRALTHLAGY</sequence>
<dbReference type="AlphaFoldDB" id="A0A1C7LZ77"/>
<dbReference type="OrthoDB" id="2747423at2759"/>
<evidence type="ECO:0000256" key="1">
    <source>
        <dbReference type="SAM" id="Phobius"/>
    </source>
</evidence>
<dbReference type="Proteomes" id="UP000092993">
    <property type="component" value="Unassembled WGS sequence"/>
</dbReference>
<keyword evidence="1" id="KW-0472">Membrane</keyword>
<organism evidence="2 3">
    <name type="scientific">Grifola frondosa</name>
    <name type="common">Maitake</name>
    <name type="synonym">Polyporus frondosus</name>
    <dbReference type="NCBI Taxonomy" id="5627"/>
    <lineage>
        <taxon>Eukaryota</taxon>
        <taxon>Fungi</taxon>
        <taxon>Dikarya</taxon>
        <taxon>Basidiomycota</taxon>
        <taxon>Agaricomycotina</taxon>
        <taxon>Agaricomycetes</taxon>
        <taxon>Polyporales</taxon>
        <taxon>Grifolaceae</taxon>
        <taxon>Grifola</taxon>
    </lineage>
</organism>
<keyword evidence="1" id="KW-0812">Transmembrane</keyword>
<keyword evidence="3" id="KW-1185">Reference proteome</keyword>
<protein>
    <submittedName>
        <fullName evidence="2">Uncharacterized protein</fullName>
    </submittedName>
</protein>
<comment type="caution">
    <text evidence="2">The sequence shown here is derived from an EMBL/GenBank/DDBJ whole genome shotgun (WGS) entry which is preliminary data.</text>
</comment>
<keyword evidence="1" id="KW-1133">Transmembrane helix</keyword>
<reference evidence="2 3" key="1">
    <citation type="submission" date="2016-03" db="EMBL/GenBank/DDBJ databases">
        <title>Whole genome sequencing of Grifola frondosa 9006-11.</title>
        <authorList>
            <person name="Min B."/>
            <person name="Park H."/>
            <person name="Kim J.-G."/>
            <person name="Cho H."/>
            <person name="Oh Y.-L."/>
            <person name="Kong W.-S."/>
            <person name="Choi I.-G."/>
        </authorList>
    </citation>
    <scope>NUCLEOTIDE SEQUENCE [LARGE SCALE GENOMIC DNA]</scope>
    <source>
        <strain evidence="2 3">9006-11</strain>
    </source>
</reference>
<dbReference type="EMBL" id="LUGG01000015">
    <property type="protein sequence ID" value="OBZ69778.1"/>
    <property type="molecule type" value="Genomic_DNA"/>
</dbReference>
<proteinExistence type="predicted"/>
<evidence type="ECO:0000313" key="2">
    <source>
        <dbReference type="EMBL" id="OBZ69778.1"/>
    </source>
</evidence>
<gene>
    <name evidence="2" type="ORF">A0H81_10171</name>
</gene>
<name>A0A1C7LZ77_GRIFR</name>
<accession>A0A1C7LZ77</accession>
<feature type="transmembrane region" description="Helical" evidence="1">
    <location>
        <begin position="309"/>
        <end position="329"/>
    </location>
</feature>
<evidence type="ECO:0000313" key="3">
    <source>
        <dbReference type="Proteomes" id="UP000092993"/>
    </source>
</evidence>